<dbReference type="AlphaFoldDB" id="A0A9D4FJB3"/>
<accession>A0A9D4FJB3</accession>
<protein>
    <submittedName>
        <fullName evidence="3">Uncharacterized protein</fullName>
    </submittedName>
</protein>
<feature type="coiled-coil region" evidence="1">
    <location>
        <begin position="30"/>
        <end position="103"/>
    </location>
</feature>
<feature type="non-terminal residue" evidence="3">
    <location>
        <position position="1"/>
    </location>
</feature>
<evidence type="ECO:0000256" key="2">
    <source>
        <dbReference type="SAM" id="MobiDB-lite"/>
    </source>
</evidence>
<evidence type="ECO:0000313" key="4">
    <source>
        <dbReference type="Proteomes" id="UP000828390"/>
    </source>
</evidence>
<keyword evidence="4" id="KW-1185">Reference proteome</keyword>
<evidence type="ECO:0000313" key="3">
    <source>
        <dbReference type="EMBL" id="KAH3799066.1"/>
    </source>
</evidence>
<feature type="non-terminal residue" evidence="3">
    <location>
        <position position="340"/>
    </location>
</feature>
<proteinExistence type="predicted"/>
<gene>
    <name evidence="3" type="ORF">DPMN_152669</name>
</gene>
<feature type="region of interest" description="Disordered" evidence="2">
    <location>
        <begin position="218"/>
        <end position="244"/>
    </location>
</feature>
<comment type="caution">
    <text evidence="3">The sequence shown here is derived from an EMBL/GenBank/DDBJ whole genome shotgun (WGS) entry which is preliminary data.</text>
</comment>
<sequence>KPHLELETEHIKKLFQAVKRGVKEWTIKMVDDERQSMQITEQIIEKEKQELQNQMGYLNKQNLVFQQTVMHQKQSLKKKNEELKQKEEEIEILQVENRTRQMQANTPEEMRKICMNGSILSTLIASSEDRDRLNRQLGKKEATIRILKKQKEVIKERLTTVKETVKLLEQKSAPTVDVTSEASQPLKQLIEKDVRLEQAYKKTEKELQNIERLYDVQNDENLGENNRNHEGGNGSGAEQPMGCKTLPSDVTPTDLTDENTQWDIAGDLDPQKIAELYKNLYDNHWHAALKAANRVNQNAKRRTQVKGVLRMFEKAFAFCKDAFDQQKLDLIDKLKEGSIV</sequence>
<organism evidence="3 4">
    <name type="scientific">Dreissena polymorpha</name>
    <name type="common">Zebra mussel</name>
    <name type="synonym">Mytilus polymorpha</name>
    <dbReference type="NCBI Taxonomy" id="45954"/>
    <lineage>
        <taxon>Eukaryota</taxon>
        <taxon>Metazoa</taxon>
        <taxon>Spiralia</taxon>
        <taxon>Lophotrochozoa</taxon>
        <taxon>Mollusca</taxon>
        <taxon>Bivalvia</taxon>
        <taxon>Autobranchia</taxon>
        <taxon>Heteroconchia</taxon>
        <taxon>Euheterodonta</taxon>
        <taxon>Imparidentia</taxon>
        <taxon>Neoheterodontei</taxon>
        <taxon>Myida</taxon>
        <taxon>Dreissenoidea</taxon>
        <taxon>Dreissenidae</taxon>
        <taxon>Dreissena</taxon>
    </lineage>
</organism>
<name>A0A9D4FJB3_DREPO</name>
<dbReference type="EMBL" id="JAIWYP010000007">
    <property type="protein sequence ID" value="KAH3799066.1"/>
    <property type="molecule type" value="Genomic_DNA"/>
</dbReference>
<dbReference type="Proteomes" id="UP000828390">
    <property type="component" value="Unassembled WGS sequence"/>
</dbReference>
<keyword evidence="1" id="KW-0175">Coiled coil</keyword>
<evidence type="ECO:0000256" key="1">
    <source>
        <dbReference type="SAM" id="Coils"/>
    </source>
</evidence>
<reference evidence="3" key="2">
    <citation type="submission" date="2020-11" db="EMBL/GenBank/DDBJ databases">
        <authorList>
            <person name="McCartney M.A."/>
            <person name="Auch B."/>
            <person name="Kono T."/>
            <person name="Mallez S."/>
            <person name="Becker A."/>
            <person name="Gohl D.M."/>
            <person name="Silverstein K.A.T."/>
            <person name="Koren S."/>
            <person name="Bechman K.B."/>
            <person name="Herman A."/>
            <person name="Abrahante J.E."/>
            <person name="Garbe J."/>
        </authorList>
    </citation>
    <scope>NUCLEOTIDE SEQUENCE</scope>
    <source>
        <strain evidence="3">Duluth1</strain>
        <tissue evidence="3">Whole animal</tissue>
    </source>
</reference>
<reference evidence="3" key="1">
    <citation type="journal article" date="2019" name="bioRxiv">
        <title>The Genome of the Zebra Mussel, Dreissena polymorpha: A Resource for Invasive Species Research.</title>
        <authorList>
            <person name="McCartney M.A."/>
            <person name="Auch B."/>
            <person name="Kono T."/>
            <person name="Mallez S."/>
            <person name="Zhang Y."/>
            <person name="Obille A."/>
            <person name="Becker A."/>
            <person name="Abrahante J.E."/>
            <person name="Garbe J."/>
            <person name="Badalamenti J.P."/>
            <person name="Herman A."/>
            <person name="Mangelson H."/>
            <person name="Liachko I."/>
            <person name="Sullivan S."/>
            <person name="Sone E.D."/>
            <person name="Koren S."/>
            <person name="Silverstein K.A.T."/>
            <person name="Beckman K.B."/>
            <person name="Gohl D.M."/>
        </authorList>
    </citation>
    <scope>NUCLEOTIDE SEQUENCE</scope>
    <source>
        <strain evidence="3">Duluth1</strain>
        <tissue evidence="3">Whole animal</tissue>
    </source>
</reference>